<feature type="region of interest" description="Disordered" evidence="1">
    <location>
        <begin position="781"/>
        <end position="859"/>
    </location>
</feature>
<sequence>MAAGKRKVQTYGKQAHRRLRPARAMSFFPSNYDTSQQPSHPPPRPPRSQKEATMASEPSDDNIANVSAFTGMDRGTAVRYLKAKHNNVEAAVNAFLDGEDISKSEATSTWDEGAFSADREGNAGDDRNLRSLTAPTAPNSRMPSPNRNTDNPTSREDEDRMVFEATQQSMGGLPLQQETGVVGKDGADNQFGPATKEYYDASQWAMVPRTISSGEIIPDVDIEERKNLAGEPRLLKHIPEGDYLSNFLTICHAIAGARETMLMRDCTSSSYGQEGEWWRGNPISMPRIVHTDSGTPVDPEAGKSEEIIAEVQRLMAFLDCSDRSYASPGALTQTEAIKDETPAITKSRTLLEHFIQQWILAVRNKTDENVNVSGLFNTRTAAKSMDDDGDNLLFDLRTDPPDGEKADLTELMDGLLWSNDSLQEPNFIECPAEVLVIRVSHAHQNATQLQVDVPAELYLDKYLQDSINATMGMRQEIAAGKTRIKKIGEIEKKLTTWKHPRRNEQLDAKVLLEHAHGHFSGSNKEKLANGDMANGVLAADDDEAPPPHYEGIAQKIEKVIASIDNKLAVLALEKEKTRKCISDMSRSPLPDAGAQQRYRYTLRGVATKPNITYVLRPKEEDDDDEDTAMDVADDGTPEGMQWWRMEYEVLTSRARISKTKTPDYDVLRAAELEHREALLVYASDRVNDVALHDPSLPPPLQQFIDDDNQLFKAELQAAAENSQPPAYSFGGDSADVPRQSIERKGSMDSTRAEGGEDAANDHMSPPDYGQEEFMGHPGFGLGPIKQGQYDADSAPRDEDAPVHEIRLSPQAEEGQGEHVEMAEKAGHATLIPGLGEKGGDGAMTDMMGSQDGGLGGNDR</sequence>
<dbReference type="GO" id="GO:0016579">
    <property type="term" value="P:protein deubiquitination"/>
    <property type="evidence" value="ECO:0007669"/>
    <property type="project" value="TreeGrafter"/>
</dbReference>
<dbReference type="PANTHER" id="PTHR39597:SF1">
    <property type="entry name" value="UBA DOMAIN-CONTAINING PROTEIN RUP1"/>
    <property type="match status" value="1"/>
</dbReference>
<feature type="region of interest" description="Disordered" evidence="1">
    <location>
        <begin position="1"/>
        <end position="65"/>
    </location>
</feature>
<dbReference type="InterPro" id="IPR055335">
    <property type="entry name" value="Ucp6/RUP1"/>
</dbReference>
<name>A0A4U0U4A9_9PEZI</name>
<evidence type="ECO:0000313" key="3">
    <source>
        <dbReference type="Proteomes" id="UP000308549"/>
    </source>
</evidence>
<accession>A0A4U0U4A9</accession>
<dbReference type="PANTHER" id="PTHR39597">
    <property type="entry name" value="UBA DOMAIN-CONTAINING PROTEIN RUP1"/>
    <property type="match status" value="1"/>
</dbReference>
<feature type="region of interest" description="Disordered" evidence="1">
    <location>
        <begin position="106"/>
        <end position="157"/>
    </location>
</feature>
<feature type="region of interest" description="Disordered" evidence="1">
    <location>
        <begin position="743"/>
        <end position="764"/>
    </location>
</feature>
<feature type="compositionally biased region" description="Basic and acidic residues" evidence="1">
    <location>
        <begin position="793"/>
        <end position="806"/>
    </location>
</feature>
<feature type="compositionally biased region" description="Basic and acidic residues" evidence="1">
    <location>
        <begin position="815"/>
        <end position="826"/>
    </location>
</feature>
<proteinExistence type="predicted"/>
<dbReference type="GO" id="GO:0005634">
    <property type="term" value="C:nucleus"/>
    <property type="evidence" value="ECO:0007669"/>
    <property type="project" value="TreeGrafter"/>
</dbReference>
<feature type="compositionally biased region" description="Gly residues" evidence="1">
    <location>
        <begin position="850"/>
        <end position="859"/>
    </location>
</feature>
<dbReference type="Proteomes" id="UP000308549">
    <property type="component" value="Unassembled WGS sequence"/>
</dbReference>
<evidence type="ECO:0000313" key="2">
    <source>
        <dbReference type="EMBL" id="TKA28975.1"/>
    </source>
</evidence>
<dbReference type="Pfam" id="PF14555">
    <property type="entry name" value="UBA_4"/>
    <property type="match status" value="1"/>
</dbReference>
<reference evidence="2 3" key="1">
    <citation type="submission" date="2017-03" db="EMBL/GenBank/DDBJ databases">
        <title>Genomes of endolithic fungi from Antarctica.</title>
        <authorList>
            <person name="Coleine C."/>
            <person name="Masonjones S."/>
            <person name="Stajich J.E."/>
        </authorList>
    </citation>
    <scope>NUCLEOTIDE SEQUENCE [LARGE SCALE GENOMIC DNA]</scope>
    <source>
        <strain evidence="2 3">CCFEE 6315</strain>
    </source>
</reference>
<evidence type="ECO:0008006" key="4">
    <source>
        <dbReference type="Google" id="ProtNLM"/>
    </source>
</evidence>
<dbReference type="EMBL" id="NAJL01000016">
    <property type="protein sequence ID" value="TKA28975.1"/>
    <property type="molecule type" value="Genomic_DNA"/>
</dbReference>
<keyword evidence="3" id="KW-1185">Reference proteome</keyword>
<protein>
    <recommendedName>
        <fullName evidence="4">UBA domain-containing protein</fullName>
    </recommendedName>
</protein>
<dbReference type="OrthoDB" id="4489171at2759"/>
<organism evidence="2 3">
    <name type="scientific">Salinomyces thailandicus</name>
    <dbReference type="NCBI Taxonomy" id="706561"/>
    <lineage>
        <taxon>Eukaryota</taxon>
        <taxon>Fungi</taxon>
        <taxon>Dikarya</taxon>
        <taxon>Ascomycota</taxon>
        <taxon>Pezizomycotina</taxon>
        <taxon>Dothideomycetes</taxon>
        <taxon>Dothideomycetidae</taxon>
        <taxon>Mycosphaerellales</taxon>
        <taxon>Teratosphaeriaceae</taxon>
        <taxon>Salinomyces</taxon>
    </lineage>
</organism>
<feature type="compositionally biased region" description="Basic and acidic residues" evidence="1">
    <location>
        <begin position="743"/>
        <end position="754"/>
    </location>
</feature>
<evidence type="ECO:0000256" key="1">
    <source>
        <dbReference type="SAM" id="MobiDB-lite"/>
    </source>
</evidence>
<dbReference type="CDD" id="cd14273">
    <property type="entry name" value="UBA_TAP-C_like"/>
    <property type="match status" value="1"/>
</dbReference>
<feature type="compositionally biased region" description="Basic residues" evidence="1">
    <location>
        <begin position="1"/>
        <end position="21"/>
    </location>
</feature>
<comment type="caution">
    <text evidence="2">The sequence shown here is derived from an EMBL/GenBank/DDBJ whole genome shotgun (WGS) entry which is preliminary data.</text>
</comment>
<feature type="compositionally biased region" description="Basic and acidic residues" evidence="1">
    <location>
        <begin position="117"/>
        <end position="129"/>
    </location>
</feature>
<dbReference type="GO" id="GO:0005829">
    <property type="term" value="C:cytosol"/>
    <property type="evidence" value="ECO:0007669"/>
    <property type="project" value="TreeGrafter"/>
</dbReference>
<dbReference type="AlphaFoldDB" id="A0A4U0U4A9"/>
<gene>
    <name evidence="2" type="ORF">B0A50_03387</name>
</gene>
<feature type="compositionally biased region" description="Polar residues" evidence="1">
    <location>
        <begin position="130"/>
        <end position="152"/>
    </location>
</feature>